<reference evidence="2 3" key="1">
    <citation type="journal article" date="2014" name="Agronomy (Basel)">
        <title>A Draft Genome Sequence for Ensete ventricosum, the Drought-Tolerant Tree Against Hunger.</title>
        <authorList>
            <person name="Harrison J."/>
            <person name="Moore K.A."/>
            <person name="Paszkiewicz K."/>
            <person name="Jones T."/>
            <person name="Grant M."/>
            <person name="Ambacheew D."/>
            <person name="Muzemil S."/>
            <person name="Studholme D.J."/>
        </authorList>
    </citation>
    <scope>NUCLEOTIDE SEQUENCE [LARGE SCALE GENOMIC DNA]</scope>
</reference>
<evidence type="ECO:0000313" key="2">
    <source>
        <dbReference type="EMBL" id="RRT83813.1"/>
    </source>
</evidence>
<feature type="region of interest" description="Disordered" evidence="1">
    <location>
        <begin position="25"/>
        <end position="85"/>
    </location>
</feature>
<dbReference type="Proteomes" id="UP000287651">
    <property type="component" value="Unassembled WGS sequence"/>
</dbReference>
<evidence type="ECO:0000256" key="1">
    <source>
        <dbReference type="SAM" id="MobiDB-lite"/>
    </source>
</evidence>
<protein>
    <submittedName>
        <fullName evidence="2">Uncharacterized protein</fullName>
    </submittedName>
</protein>
<feature type="compositionally biased region" description="Basic and acidic residues" evidence="1">
    <location>
        <begin position="57"/>
        <end position="84"/>
    </location>
</feature>
<name>A0A427B5R9_ENSVE</name>
<gene>
    <name evidence="2" type="ORF">B296_00015828</name>
</gene>
<feature type="compositionally biased region" description="Basic and acidic residues" evidence="1">
    <location>
        <begin position="35"/>
        <end position="44"/>
    </location>
</feature>
<dbReference type="AlphaFoldDB" id="A0A427B5R9"/>
<sequence>MSVHHSSPLDQDLLRRQITIRLVPNMTELTEFDPTTDHNPRTGEGKQNSGPTPCGSEVEHETDTKKRTMRSKASERRGQREGKSKAAFLQSFLSSVFSTLFRLNQEEEKVIDQEGEEMASRHQTVIPQQQRAICLKSHPLLMRSPGGHVPVGKQKAGAAADGKNRRALGDIGNLVVHAQVVEG</sequence>
<comment type="caution">
    <text evidence="2">The sequence shown here is derived from an EMBL/GenBank/DDBJ whole genome shotgun (WGS) entry which is preliminary data.</text>
</comment>
<dbReference type="EMBL" id="AMZH03000427">
    <property type="protein sequence ID" value="RRT83813.1"/>
    <property type="molecule type" value="Genomic_DNA"/>
</dbReference>
<organism evidence="2 3">
    <name type="scientific">Ensete ventricosum</name>
    <name type="common">Abyssinian banana</name>
    <name type="synonym">Musa ensete</name>
    <dbReference type="NCBI Taxonomy" id="4639"/>
    <lineage>
        <taxon>Eukaryota</taxon>
        <taxon>Viridiplantae</taxon>
        <taxon>Streptophyta</taxon>
        <taxon>Embryophyta</taxon>
        <taxon>Tracheophyta</taxon>
        <taxon>Spermatophyta</taxon>
        <taxon>Magnoliopsida</taxon>
        <taxon>Liliopsida</taxon>
        <taxon>Zingiberales</taxon>
        <taxon>Musaceae</taxon>
        <taxon>Ensete</taxon>
    </lineage>
</organism>
<evidence type="ECO:0000313" key="3">
    <source>
        <dbReference type="Proteomes" id="UP000287651"/>
    </source>
</evidence>
<proteinExistence type="predicted"/>
<accession>A0A427B5R9</accession>